<dbReference type="GO" id="GO:0008168">
    <property type="term" value="F:methyltransferase activity"/>
    <property type="evidence" value="ECO:0007669"/>
    <property type="project" value="InterPro"/>
</dbReference>
<comment type="caution">
    <text evidence="1">The sequence shown here is derived from an EMBL/GenBank/DDBJ whole genome shotgun (WGS) entry which is preliminary data.</text>
</comment>
<proteinExistence type="predicted"/>
<dbReference type="Gene3D" id="3.40.50.150">
    <property type="entry name" value="Vaccinia Virus protein VP39"/>
    <property type="match status" value="1"/>
</dbReference>
<protein>
    <submittedName>
        <fullName evidence="1">Uncharacterized protein</fullName>
    </submittedName>
</protein>
<evidence type="ECO:0000313" key="1">
    <source>
        <dbReference type="EMBL" id="KAF0919573.1"/>
    </source>
</evidence>
<gene>
    <name evidence="1" type="ORF">E2562_029797</name>
</gene>
<accession>A0A6G1E6K4</accession>
<dbReference type="AlphaFoldDB" id="A0A6G1E6K4"/>
<name>A0A6G1E6K4_9ORYZ</name>
<organism evidence="1 2">
    <name type="scientific">Oryza meyeriana var. granulata</name>
    <dbReference type="NCBI Taxonomy" id="110450"/>
    <lineage>
        <taxon>Eukaryota</taxon>
        <taxon>Viridiplantae</taxon>
        <taxon>Streptophyta</taxon>
        <taxon>Embryophyta</taxon>
        <taxon>Tracheophyta</taxon>
        <taxon>Spermatophyta</taxon>
        <taxon>Magnoliopsida</taxon>
        <taxon>Liliopsida</taxon>
        <taxon>Poales</taxon>
        <taxon>Poaceae</taxon>
        <taxon>BOP clade</taxon>
        <taxon>Oryzoideae</taxon>
        <taxon>Oryzeae</taxon>
        <taxon>Oryzinae</taxon>
        <taxon>Oryza</taxon>
        <taxon>Oryza meyeriana</taxon>
    </lineage>
</organism>
<dbReference type="Pfam" id="PF03492">
    <property type="entry name" value="Methyltransf_7"/>
    <property type="match status" value="1"/>
</dbReference>
<dbReference type="Proteomes" id="UP000479710">
    <property type="component" value="Unassembled WGS sequence"/>
</dbReference>
<sequence length="199" mass="21936">MALSCSNAGALDYAGHLCCMLDDCGTDDLIYIQSYGATALLAFDMKQKQWKWSAKCPLRHRPLFSRRTPGSGGQELPGVRSSELDAANEGRIYVSAGGLARVLDAYRAQFQGDFRLFLACRAEEVRCDGLLLLLTFVARREAVPSVHDCHLWDLLAAAVEGMAAEGLVDACRLDSFEAPYYRPCPDELTEAIREEAPLR</sequence>
<dbReference type="PANTHER" id="PTHR31009">
    <property type="entry name" value="S-ADENOSYL-L-METHIONINE:CARBOXYL METHYLTRANSFERASE FAMILY PROTEIN"/>
    <property type="match status" value="1"/>
</dbReference>
<dbReference type="OrthoDB" id="1523883at2759"/>
<dbReference type="SUPFAM" id="SSF53335">
    <property type="entry name" value="S-adenosyl-L-methionine-dependent methyltransferases"/>
    <property type="match status" value="1"/>
</dbReference>
<reference evidence="1 2" key="1">
    <citation type="submission" date="2019-11" db="EMBL/GenBank/DDBJ databases">
        <title>Whole genome sequence of Oryza granulata.</title>
        <authorList>
            <person name="Li W."/>
        </authorList>
    </citation>
    <scope>NUCLEOTIDE SEQUENCE [LARGE SCALE GENOMIC DNA]</scope>
    <source>
        <strain evidence="2">cv. Menghai</strain>
        <tissue evidence="1">Leaf</tissue>
    </source>
</reference>
<dbReference type="EMBL" id="SPHZ02000005">
    <property type="protein sequence ID" value="KAF0919573.1"/>
    <property type="molecule type" value="Genomic_DNA"/>
</dbReference>
<evidence type="ECO:0000313" key="2">
    <source>
        <dbReference type="Proteomes" id="UP000479710"/>
    </source>
</evidence>
<dbReference type="InterPro" id="IPR005299">
    <property type="entry name" value="MeTrfase_7"/>
</dbReference>
<keyword evidence="2" id="KW-1185">Reference proteome</keyword>
<dbReference type="InterPro" id="IPR029063">
    <property type="entry name" value="SAM-dependent_MTases_sf"/>
</dbReference>